<name>A0ABQ5MQJ9_9MICC</name>
<accession>A0ABQ5MQJ9</accession>
<dbReference type="PANTHER" id="PTHR38011:SF2">
    <property type="entry name" value="BIFUNCTIONAL DEAMINASE-REDUCTASE DOMAIN PROTEIN"/>
    <property type="match status" value="1"/>
</dbReference>
<evidence type="ECO:0000313" key="3">
    <source>
        <dbReference type="Proteomes" id="UP001209654"/>
    </source>
</evidence>
<reference evidence="2 3" key="1">
    <citation type="journal article" date="2023" name="Int. J. Syst. Evol. Microbiol.">
        <title>Arthrobacter mangrovi sp. nov., an actinobacterium isolated from the rhizosphere of a mangrove.</title>
        <authorList>
            <person name="Hamada M."/>
            <person name="Saitou S."/>
            <person name="Enomoto N."/>
            <person name="Nanri K."/>
            <person name="Hidaka K."/>
            <person name="Miura T."/>
            <person name="Tamura T."/>
        </authorList>
    </citation>
    <scope>NUCLEOTIDE SEQUENCE [LARGE SCALE GENOMIC DNA]</scope>
    <source>
        <strain evidence="2 3">NBRC 112813</strain>
    </source>
</reference>
<dbReference type="EMBL" id="BRVS01000001">
    <property type="protein sequence ID" value="GLB65882.1"/>
    <property type="molecule type" value="Genomic_DNA"/>
</dbReference>
<dbReference type="InterPro" id="IPR024072">
    <property type="entry name" value="DHFR-like_dom_sf"/>
</dbReference>
<comment type="caution">
    <text evidence="2">The sequence shown here is derived from an EMBL/GenBank/DDBJ whole genome shotgun (WGS) entry which is preliminary data.</text>
</comment>
<proteinExistence type="predicted"/>
<sequence length="184" mass="20292">MRRVTSGLFHSVDGVVQSPDQWQFDSFDEELGAGMGDFMNRTDTVILGRTTYEEWAGYWPTATDEFGGFINPVRKFVASRTLSGDLEWENSQLIDGSLEDFVRELKQGAGGDIAVCGSISVVRQLLFAGLLDSLMLMQHPVVAGKGKHLFEPGDPTTRLVLQDSQVTSKGNVIMQYGLRGENLN</sequence>
<dbReference type="Pfam" id="PF01872">
    <property type="entry name" value="RibD_C"/>
    <property type="match status" value="1"/>
</dbReference>
<dbReference type="Proteomes" id="UP001209654">
    <property type="component" value="Unassembled WGS sequence"/>
</dbReference>
<protein>
    <submittedName>
        <fullName evidence="2">Deaminase</fullName>
    </submittedName>
</protein>
<dbReference type="RefSeq" id="WP_264794045.1">
    <property type="nucleotide sequence ID" value="NZ_BRVS01000001.1"/>
</dbReference>
<gene>
    <name evidence="2" type="ORF">AHIS1636_03210</name>
</gene>
<evidence type="ECO:0000259" key="1">
    <source>
        <dbReference type="Pfam" id="PF01872"/>
    </source>
</evidence>
<dbReference type="InterPro" id="IPR050765">
    <property type="entry name" value="Riboflavin_Biosynth_HTPR"/>
</dbReference>
<evidence type="ECO:0000313" key="2">
    <source>
        <dbReference type="EMBL" id="GLB65882.1"/>
    </source>
</evidence>
<dbReference type="InterPro" id="IPR002734">
    <property type="entry name" value="RibDG_C"/>
</dbReference>
<keyword evidence="3" id="KW-1185">Reference proteome</keyword>
<organism evidence="2 3">
    <name type="scientific">Arthrobacter mangrovi</name>
    <dbReference type="NCBI Taxonomy" id="2966350"/>
    <lineage>
        <taxon>Bacteria</taxon>
        <taxon>Bacillati</taxon>
        <taxon>Actinomycetota</taxon>
        <taxon>Actinomycetes</taxon>
        <taxon>Micrococcales</taxon>
        <taxon>Micrococcaceae</taxon>
        <taxon>Arthrobacter</taxon>
    </lineage>
</organism>
<dbReference type="Gene3D" id="3.40.430.10">
    <property type="entry name" value="Dihydrofolate Reductase, subunit A"/>
    <property type="match status" value="1"/>
</dbReference>
<feature type="domain" description="Bacterial bifunctional deaminase-reductase C-terminal" evidence="1">
    <location>
        <begin position="4"/>
        <end position="172"/>
    </location>
</feature>
<dbReference type="PANTHER" id="PTHR38011">
    <property type="entry name" value="DIHYDROFOLATE REDUCTASE FAMILY PROTEIN (AFU_ORTHOLOGUE AFUA_8G06820)"/>
    <property type="match status" value="1"/>
</dbReference>
<dbReference type="SUPFAM" id="SSF53597">
    <property type="entry name" value="Dihydrofolate reductase-like"/>
    <property type="match status" value="1"/>
</dbReference>